<dbReference type="SMART" id="SM00448">
    <property type="entry name" value="REC"/>
    <property type="match status" value="1"/>
</dbReference>
<proteinExistence type="predicted"/>
<dbReference type="Gene3D" id="1.10.287.130">
    <property type="match status" value="1"/>
</dbReference>
<dbReference type="CDD" id="cd00130">
    <property type="entry name" value="PAS"/>
    <property type="match status" value="3"/>
</dbReference>
<dbReference type="Proteomes" id="UP000007953">
    <property type="component" value="Plasmid megaplasmid"/>
</dbReference>
<dbReference type="KEGG" id="rsn:RSPO_m01685"/>
<evidence type="ECO:0000256" key="9">
    <source>
        <dbReference type="ARBA" id="ARBA00022840"/>
    </source>
</evidence>
<feature type="domain" description="PAS" evidence="16">
    <location>
        <begin position="304"/>
        <end position="351"/>
    </location>
</feature>
<evidence type="ECO:0000256" key="7">
    <source>
        <dbReference type="ARBA" id="ARBA00022741"/>
    </source>
</evidence>
<feature type="domain" description="PAS" evidence="16">
    <location>
        <begin position="177"/>
        <end position="247"/>
    </location>
</feature>
<feature type="domain" description="Histidine kinase" evidence="14">
    <location>
        <begin position="458"/>
        <end position="677"/>
    </location>
</feature>
<keyword evidence="6" id="KW-0808">Transferase</keyword>
<dbReference type="EMBL" id="CP002820">
    <property type="protein sequence ID" value="AEG72318.1"/>
    <property type="molecule type" value="Genomic_DNA"/>
</dbReference>
<dbReference type="FunFam" id="3.30.565.10:FF:000023">
    <property type="entry name" value="PAS domain-containing sensor histidine kinase"/>
    <property type="match status" value="1"/>
</dbReference>
<dbReference type="InterPro" id="IPR001610">
    <property type="entry name" value="PAC"/>
</dbReference>
<dbReference type="Gene3D" id="3.30.450.20">
    <property type="entry name" value="PAS domain"/>
    <property type="match status" value="3"/>
</dbReference>
<gene>
    <name evidence="18" type="primary">rcsC</name>
    <name evidence="18" type="ordered locus">RSPO_m01685</name>
</gene>
<dbReference type="GO" id="GO:0000155">
    <property type="term" value="F:phosphorelay sensor kinase activity"/>
    <property type="evidence" value="ECO:0007669"/>
    <property type="project" value="InterPro"/>
</dbReference>
<evidence type="ECO:0000256" key="8">
    <source>
        <dbReference type="ARBA" id="ARBA00022777"/>
    </source>
</evidence>
<dbReference type="InterPro" id="IPR004358">
    <property type="entry name" value="Sig_transdc_His_kin-like_C"/>
</dbReference>
<accession>F6GBW2</accession>
<dbReference type="InterPro" id="IPR001789">
    <property type="entry name" value="Sig_transdc_resp-reg_receiver"/>
</dbReference>
<keyword evidence="7" id="KW-0547">Nucleotide-binding</keyword>
<evidence type="ECO:0000313" key="18">
    <source>
        <dbReference type="EMBL" id="AEG72318.1"/>
    </source>
</evidence>
<dbReference type="Pfam" id="PF08448">
    <property type="entry name" value="PAS_4"/>
    <property type="match status" value="2"/>
</dbReference>
<evidence type="ECO:0000256" key="11">
    <source>
        <dbReference type="ARBA" id="ARBA00023136"/>
    </source>
</evidence>
<keyword evidence="5 12" id="KW-0597">Phosphoprotein</keyword>
<evidence type="ECO:0000256" key="4">
    <source>
        <dbReference type="ARBA" id="ARBA00022475"/>
    </source>
</evidence>
<keyword evidence="18" id="KW-0614">Plasmid</keyword>
<dbReference type="SMART" id="SM00388">
    <property type="entry name" value="HisKA"/>
    <property type="match status" value="1"/>
</dbReference>
<dbReference type="NCBIfam" id="TIGR00229">
    <property type="entry name" value="sensory_box"/>
    <property type="match status" value="2"/>
</dbReference>
<dbReference type="CDD" id="cd17580">
    <property type="entry name" value="REC_2_DhkD-like"/>
    <property type="match status" value="1"/>
</dbReference>
<dbReference type="Pfam" id="PF00512">
    <property type="entry name" value="HisKA"/>
    <property type="match status" value="1"/>
</dbReference>
<dbReference type="InterPro" id="IPR036890">
    <property type="entry name" value="HATPase_C_sf"/>
</dbReference>
<dbReference type="SUPFAM" id="SSF55874">
    <property type="entry name" value="ATPase domain of HSP90 chaperone/DNA topoisomerase II/histidine kinase"/>
    <property type="match status" value="1"/>
</dbReference>
<evidence type="ECO:0000259" key="14">
    <source>
        <dbReference type="PROSITE" id="PS50109"/>
    </source>
</evidence>
<dbReference type="PANTHER" id="PTHR43547">
    <property type="entry name" value="TWO-COMPONENT HISTIDINE KINASE"/>
    <property type="match status" value="1"/>
</dbReference>
<dbReference type="SUPFAM" id="SSF55785">
    <property type="entry name" value="PYP-like sensor domain (PAS domain)"/>
    <property type="match status" value="3"/>
</dbReference>
<evidence type="ECO:0000259" key="15">
    <source>
        <dbReference type="PROSITE" id="PS50110"/>
    </source>
</evidence>
<dbReference type="PROSITE" id="PS50113">
    <property type="entry name" value="PAC"/>
    <property type="match status" value="1"/>
</dbReference>
<dbReference type="SUPFAM" id="SSF47384">
    <property type="entry name" value="Homodimeric domain of signal transducing histidine kinase"/>
    <property type="match status" value="1"/>
</dbReference>
<dbReference type="InterPro" id="IPR003594">
    <property type="entry name" value="HATPase_dom"/>
</dbReference>
<organism evidence="18 19">
    <name type="scientific">Ralstonia solanacearum (strain Po82)</name>
    <dbReference type="NCBI Taxonomy" id="1031711"/>
    <lineage>
        <taxon>Bacteria</taxon>
        <taxon>Pseudomonadati</taxon>
        <taxon>Pseudomonadota</taxon>
        <taxon>Betaproteobacteria</taxon>
        <taxon>Burkholderiales</taxon>
        <taxon>Burkholderiaceae</taxon>
        <taxon>Ralstonia</taxon>
        <taxon>Ralstonia solanacearum species complex</taxon>
    </lineage>
</organism>
<keyword evidence="9" id="KW-0067">ATP-binding</keyword>
<dbReference type="Pfam" id="PF08447">
    <property type="entry name" value="PAS_3"/>
    <property type="match status" value="1"/>
</dbReference>
<dbReference type="GO" id="GO:0005524">
    <property type="term" value="F:ATP binding"/>
    <property type="evidence" value="ECO:0007669"/>
    <property type="project" value="UniProtKB-KW"/>
</dbReference>
<dbReference type="HOGENOM" id="CLU_000445_114_15_4"/>
<evidence type="ECO:0000256" key="5">
    <source>
        <dbReference type="ARBA" id="ARBA00022553"/>
    </source>
</evidence>
<dbReference type="EC" id="2.7.13.3" evidence="3"/>
<evidence type="ECO:0000313" key="19">
    <source>
        <dbReference type="Proteomes" id="UP000007953"/>
    </source>
</evidence>
<dbReference type="SMART" id="SM00387">
    <property type="entry name" value="HATPase_c"/>
    <property type="match status" value="1"/>
</dbReference>
<dbReference type="PATRIC" id="fig|1031711.3.peg.4849"/>
<protein>
    <recommendedName>
        <fullName evidence="3">histidine kinase</fullName>
        <ecNumber evidence="3">2.7.13.3</ecNumber>
    </recommendedName>
</protein>
<feature type="compositionally biased region" description="Polar residues" evidence="13">
    <location>
        <begin position="39"/>
        <end position="56"/>
    </location>
</feature>
<dbReference type="PROSITE" id="PS50112">
    <property type="entry name" value="PAS"/>
    <property type="match status" value="2"/>
</dbReference>
<feature type="region of interest" description="Disordered" evidence="13">
    <location>
        <begin position="28"/>
        <end position="56"/>
    </location>
</feature>
<keyword evidence="10" id="KW-0902">Two-component regulatory system</keyword>
<comment type="catalytic activity">
    <reaction evidence="1">
        <text>ATP + protein L-histidine = ADP + protein N-phospho-L-histidine.</text>
        <dbReference type="EC" id="2.7.13.3"/>
    </reaction>
</comment>
<evidence type="ECO:0000256" key="6">
    <source>
        <dbReference type="ARBA" id="ARBA00022679"/>
    </source>
</evidence>
<feature type="domain" description="Response regulatory" evidence="15">
    <location>
        <begin position="702"/>
        <end position="828"/>
    </location>
</feature>
<keyword evidence="4" id="KW-1003">Cell membrane</keyword>
<dbReference type="Gene3D" id="3.40.50.2300">
    <property type="match status" value="1"/>
</dbReference>
<dbReference type="InterPro" id="IPR035965">
    <property type="entry name" value="PAS-like_dom_sf"/>
</dbReference>
<evidence type="ECO:0000256" key="1">
    <source>
        <dbReference type="ARBA" id="ARBA00000085"/>
    </source>
</evidence>
<dbReference type="SMART" id="SM00091">
    <property type="entry name" value="PAS"/>
    <property type="match status" value="3"/>
</dbReference>
<keyword evidence="11" id="KW-0472">Membrane</keyword>
<dbReference type="Pfam" id="PF02518">
    <property type="entry name" value="HATPase_c"/>
    <property type="match status" value="1"/>
</dbReference>
<evidence type="ECO:0000256" key="3">
    <source>
        <dbReference type="ARBA" id="ARBA00012438"/>
    </source>
</evidence>
<dbReference type="PRINTS" id="PR00344">
    <property type="entry name" value="BCTRLSENSOR"/>
</dbReference>
<dbReference type="SMART" id="SM00086">
    <property type="entry name" value="PAC"/>
    <property type="match status" value="2"/>
</dbReference>
<keyword evidence="8" id="KW-0418">Kinase</keyword>
<dbReference type="InterPro" id="IPR000014">
    <property type="entry name" value="PAS"/>
</dbReference>
<feature type="domain" description="PAC" evidence="17">
    <location>
        <begin position="249"/>
        <end position="303"/>
    </location>
</feature>
<feature type="modified residue" description="4-aspartylphosphate" evidence="12">
    <location>
        <position position="755"/>
    </location>
</feature>
<dbReference type="PANTHER" id="PTHR43547:SF2">
    <property type="entry name" value="HYBRID SIGNAL TRANSDUCTION HISTIDINE KINASE C"/>
    <property type="match status" value="1"/>
</dbReference>
<dbReference type="InterPro" id="IPR013655">
    <property type="entry name" value="PAS_fold_3"/>
</dbReference>
<evidence type="ECO:0000256" key="2">
    <source>
        <dbReference type="ARBA" id="ARBA00004236"/>
    </source>
</evidence>
<dbReference type="Gene3D" id="3.30.565.10">
    <property type="entry name" value="Histidine kinase-like ATPase, C-terminal domain"/>
    <property type="match status" value="1"/>
</dbReference>
<evidence type="ECO:0000259" key="16">
    <source>
        <dbReference type="PROSITE" id="PS50112"/>
    </source>
</evidence>
<name>F6GBW2_RALS8</name>
<evidence type="ECO:0000259" key="17">
    <source>
        <dbReference type="PROSITE" id="PS50113"/>
    </source>
</evidence>
<comment type="subcellular location">
    <subcellularLocation>
        <location evidence="2">Cell membrane</location>
    </subcellularLocation>
</comment>
<dbReference type="CDD" id="cd00082">
    <property type="entry name" value="HisKA"/>
    <property type="match status" value="1"/>
</dbReference>
<evidence type="ECO:0000256" key="13">
    <source>
        <dbReference type="SAM" id="MobiDB-lite"/>
    </source>
</evidence>
<dbReference type="PROSITE" id="PS50109">
    <property type="entry name" value="HIS_KIN"/>
    <property type="match status" value="1"/>
</dbReference>
<dbReference type="SUPFAM" id="SSF52172">
    <property type="entry name" value="CheY-like"/>
    <property type="match status" value="1"/>
</dbReference>
<evidence type="ECO:0000256" key="12">
    <source>
        <dbReference type="PROSITE-ProRule" id="PRU00169"/>
    </source>
</evidence>
<dbReference type="InterPro" id="IPR013656">
    <property type="entry name" value="PAS_4"/>
</dbReference>
<dbReference type="InterPro" id="IPR011006">
    <property type="entry name" value="CheY-like_superfamily"/>
</dbReference>
<evidence type="ECO:0000256" key="10">
    <source>
        <dbReference type="ARBA" id="ARBA00023012"/>
    </source>
</evidence>
<geneLocation type="plasmid" evidence="19"/>
<dbReference type="Pfam" id="PF00072">
    <property type="entry name" value="Response_reg"/>
    <property type="match status" value="1"/>
</dbReference>
<dbReference type="InterPro" id="IPR000700">
    <property type="entry name" value="PAS-assoc_C"/>
</dbReference>
<dbReference type="AlphaFoldDB" id="F6GBW2"/>
<dbReference type="InterPro" id="IPR005467">
    <property type="entry name" value="His_kinase_dom"/>
</dbReference>
<reference evidence="18 19" key="1">
    <citation type="journal article" date="2011" name="J. Bacteriol.">
        <title>Complete genome sequence of the plant pathogen Ralstonia solanacearum strain Po82.</title>
        <authorList>
            <person name="Xu J."/>
            <person name="Zheng H.J."/>
            <person name="Liu L."/>
            <person name="Pan Z.C."/>
            <person name="Prior P."/>
            <person name="Tang B."/>
            <person name="Xu J.S."/>
            <person name="Zhang H."/>
            <person name="Tian Q."/>
            <person name="Zhang L.Q."/>
            <person name="Feng J."/>
        </authorList>
    </citation>
    <scope>NUCLEOTIDE SEQUENCE [LARGE SCALE GENOMIC DNA]</scope>
    <source>
        <strain evidence="19">Po82</strain>
    </source>
</reference>
<dbReference type="InterPro" id="IPR036097">
    <property type="entry name" value="HisK_dim/P_sf"/>
</dbReference>
<sequence>MSGFAWRWPDLRPCRLCEHRGFGCDPSDHSGGAMKEPVVSQTAPERGVTSASRQSSGTEPLDVFWVDDLLDGTRLHVSAAARQAWGVASDTLCGPRERWLAHVHPGDHAALRAAWQGLAQGRDFALEYRWIGIDGAEHRVRECGYRLPAQDGAATHAVGVVEDMTQRLRTLAELTESEFQLQWLAESIPFPIVQLGPDHRIRFANHAYAQRFGLPAVDLLGRHVRDLMGHDAYQRVLAHLMKGFAGQRVDFEMELEYPPAGQGRRFIHAAYTPQRGSDGKVVALVCIIEDITERKEAERERFRYQREFVTLMENAPDIIARLDPALRCVYINRAVTEAFGVPSGELIGRTLSDSGLPARVAQPLEAAAQCAFDTGSEQALTLHLKADATRPPRVAHYNARVIPEADRHGEIESALLIIYDVTERTEAERERDALLLREQAARAQAEAAAHARDQFLAVVSHELRSPLNGIQSWAYVLENQLADGPELVRRALSGIRTGVAQQVRLIEDLLDATRVMSGKLRLTRQPFPLRTALERALDSVRAQAAERRITLHEAWSLDAQEIDGDADRIQQIVWNLLSNAIKFTQEGGDVWLAADMSGEAARIVVRDNGRGIAPAFVPHLFDPFRQADGSYTRRTGGLGLGLALVKRLTELHGGLVHAHSDGEQRGATFAVYLPLHEGAELTAALAEDVVRPAPLPSLGGLRVLLIDDQQDAREALATLLGQVHAEVGSAGSGDEAIALLEAWGGSRRPHAVVCDIALPDEDGYAILQRIRGWERRHLPAGVAQVPAIALTAFAQPHDRARALANGFQAHLPKPVSPRDLVRALRTLARH</sequence>
<dbReference type="PROSITE" id="PS50110">
    <property type="entry name" value="RESPONSE_REGULATORY"/>
    <property type="match status" value="1"/>
</dbReference>
<dbReference type="GO" id="GO:0005886">
    <property type="term" value="C:plasma membrane"/>
    <property type="evidence" value="ECO:0007669"/>
    <property type="project" value="UniProtKB-SubCell"/>
</dbReference>
<dbReference type="InterPro" id="IPR003661">
    <property type="entry name" value="HisK_dim/P_dom"/>
</dbReference>